<comment type="subunit">
    <text evidence="5">Oligomeric complex that consists of at least the alpha, beta, beta', gamma, delta, epsilon and zeta subunits.</text>
</comment>
<gene>
    <name evidence="7" type="ORF">HU200_019876</name>
</gene>
<evidence type="ECO:0000313" key="8">
    <source>
        <dbReference type="Proteomes" id="UP000636709"/>
    </source>
</evidence>
<dbReference type="PANTHER" id="PTHR10121:SF0">
    <property type="entry name" value="COATOMER SUBUNIT DELTA"/>
    <property type="match status" value="1"/>
</dbReference>
<accession>A0A835F138</accession>
<comment type="caution">
    <text evidence="7">The sequence shown here is derived from an EMBL/GenBank/DDBJ whole genome shotgun (WGS) entry which is preliminary data.</text>
</comment>
<dbReference type="GO" id="GO:0000139">
    <property type="term" value="C:Golgi membrane"/>
    <property type="evidence" value="ECO:0007669"/>
    <property type="project" value="UniProtKB-SubCell"/>
</dbReference>
<dbReference type="GO" id="GO:0006888">
    <property type="term" value="P:endoplasmic reticulum to Golgi vesicle-mediated transport"/>
    <property type="evidence" value="ECO:0007669"/>
    <property type="project" value="TreeGrafter"/>
</dbReference>
<keyword evidence="2 5" id="KW-0813">Transport</keyword>
<dbReference type="AlphaFoldDB" id="A0A835F138"/>
<organism evidence="7 8">
    <name type="scientific">Digitaria exilis</name>
    <dbReference type="NCBI Taxonomy" id="1010633"/>
    <lineage>
        <taxon>Eukaryota</taxon>
        <taxon>Viridiplantae</taxon>
        <taxon>Streptophyta</taxon>
        <taxon>Embryophyta</taxon>
        <taxon>Tracheophyta</taxon>
        <taxon>Spermatophyta</taxon>
        <taxon>Magnoliopsida</taxon>
        <taxon>Liliopsida</taxon>
        <taxon>Poales</taxon>
        <taxon>Poaceae</taxon>
        <taxon>PACMAD clade</taxon>
        <taxon>Panicoideae</taxon>
        <taxon>Panicodae</taxon>
        <taxon>Paniceae</taxon>
        <taxon>Anthephorinae</taxon>
        <taxon>Digitaria</taxon>
    </lineage>
</organism>
<proteinExistence type="inferred from homology"/>
<evidence type="ECO:0000256" key="6">
    <source>
        <dbReference type="RuleBase" id="RU366052"/>
    </source>
</evidence>
<dbReference type="PANTHER" id="PTHR10121">
    <property type="entry name" value="COATOMER SUBUNIT DELTA"/>
    <property type="match status" value="1"/>
</dbReference>
<dbReference type="GO" id="GO:0030126">
    <property type="term" value="C:COPI vesicle coat"/>
    <property type="evidence" value="ECO:0007669"/>
    <property type="project" value="UniProtKB-UniRule"/>
</dbReference>
<keyword evidence="4 5" id="KW-0653">Protein transport</keyword>
<evidence type="ECO:0000256" key="3">
    <source>
        <dbReference type="ARBA" id="ARBA00022490"/>
    </source>
</evidence>
<keyword evidence="5" id="KW-0472">Membrane</keyword>
<evidence type="ECO:0000313" key="7">
    <source>
        <dbReference type="EMBL" id="KAF8725363.1"/>
    </source>
</evidence>
<comment type="function">
    <text evidence="5">The coatomer is a cytosolic protein complex that binds to dilysine motifs and reversibly associates with Golgi non-clathrin-coated vesicles, which further mediate biosynthetic protein transport from the ER, via the Golgi up to the trans Golgi network. Coatomer complex is required for budding from Golgi membranes, and is essential for the retrograde Golgi-to-ER transport of dilysine-tagged proteins.</text>
</comment>
<name>A0A835F138_9POAL</name>
<dbReference type="EMBL" id="JACEFO010001653">
    <property type="protein sequence ID" value="KAF8725363.1"/>
    <property type="molecule type" value="Genomic_DNA"/>
</dbReference>
<dbReference type="GO" id="GO:0015031">
    <property type="term" value="P:protein transport"/>
    <property type="evidence" value="ECO:0007669"/>
    <property type="project" value="UniProtKB-KW"/>
</dbReference>
<keyword evidence="5" id="KW-0968">Cytoplasmic vesicle</keyword>
<keyword evidence="3 5" id="KW-0963">Cytoplasm</keyword>
<keyword evidence="5" id="KW-0931">ER-Golgi transport</keyword>
<keyword evidence="5" id="KW-0333">Golgi apparatus</keyword>
<dbReference type="GO" id="GO:0051645">
    <property type="term" value="P:Golgi localization"/>
    <property type="evidence" value="ECO:0007669"/>
    <property type="project" value="TreeGrafter"/>
</dbReference>
<evidence type="ECO:0000256" key="2">
    <source>
        <dbReference type="ARBA" id="ARBA00022448"/>
    </source>
</evidence>
<reference evidence="7" key="1">
    <citation type="submission" date="2020-07" db="EMBL/GenBank/DDBJ databases">
        <title>Genome sequence and genetic diversity analysis of an under-domesticated orphan crop, white fonio (Digitaria exilis).</title>
        <authorList>
            <person name="Bennetzen J.L."/>
            <person name="Chen S."/>
            <person name="Ma X."/>
            <person name="Wang X."/>
            <person name="Yssel A.E.J."/>
            <person name="Chaluvadi S.R."/>
            <person name="Johnson M."/>
            <person name="Gangashetty P."/>
            <person name="Hamidou F."/>
            <person name="Sanogo M.D."/>
            <person name="Zwaenepoel A."/>
            <person name="Wallace J."/>
            <person name="Van De Peer Y."/>
            <person name="Van Deynze A."/>
        </authorList>
    </citation>
    <scope>NUCLEOTIDE SEQUENCE</scope>
    <source>
        <tissue evidence="7">Leaves</tissue>
    </source>
</reference>
<keyword evidence="8" id="KW-1185">Reference proteome</keyword>
<protein>
    <recommendedName>
        <fullName evidence="5">Coatomer subunit delta</fullName>
    </recommendedName>
</protein>
<comment type="subcellular location">
    <subcellularLocation>
        <location evidence="5 6">Cytoplasm</location>
    </subcellularLocation>
    <subcellularLocation>
        <location evidence="5 6">Cytoplasmic vesicle</location>
        <location evidence="5 6">COPI-coated vesicle membrane</location>
        <topology evidence="5 6">Peripheral membrane protein</topology>
        <orientation evidence="5 6">Cytoplasmic side</orientation>
    </subcellularLocation>
    <subcellularLocation>
        <location evidence="5 6">Golgi apparatus membrane</location>
        <topology evidence="5 6">Peripheral membrane protein</topology>
        <orientation evidence="5 6">Cytoplasmic side</orientation>
    </subcellularLocation>
</comment>
<sequence length="152" mass="16425">MGIGGSRFGSGSGLGGLSTDMDSFASKPKSQLLAVVSGNETYVNIEYEASEMFDLHNVIISIPLPALREVLTQEILCWNGLLSLLISRTAVVPWNLLSQPADRHHFAPSLSGFSASSTFSDLKVTESQPLKEGNPPKFSQRARLLTANYQVV</sequence>
<dbReference type="OrthoDB" id="10266042at2759"/>
<dbReference type="GO" id="GO:0006890">
    <property type="term" value="P:retrograde vesicle-mediated transport, Golgi to endoplasmic reticulum"/>
    <property type="evidence" value="ECO:0007669"/>
    <property type="project" value="UniProtKB-UniRule"/>
</dbReference>
<evidence type="ECO:0000256" key="4">
    <source>
        <dbReference type="ARBA" id="ARBA00022927"/>
    </source>
</evidence>
<dbReference type="Proteomes" id="UP000636709">
    <property type="component" value="Unassembled WGS sequence"/>
</dbReference>
<comment type="similarity">
    <text evidence="1 5">Belongs to the adaptor complexes medium subunit family. Delta-COP subfamily.</text>
</comment>
<dbReference type="InterPro" id="IPR027059">
    <property type="entry name" value="Coatomer_dsu"/>
</dbReference>
<evidence type="ECO:0000256" key="1">
    <source>
        <dbReference type="ARBA" id="ARBA00010516"/>
    </source>
</evidence>
<evidence type="ECO:0000256" key="5">
    <source>
        <dbReference type="RuleBase" id="RU364018"/>
    </source>
</evidence>